<feature type="compositionally biased region" description="Low complexity" evidence="1">
    <location>
        <begin position="32"/>
        <end position="65"/>
    </location>
</feature>
<organism evidence="3 4">
    <name type="scientific">Sorangium cellulosum</name>
    <name type="common">Polyangium cellulosum</name>
    <dbReference type="NCBI Taxonomy" id="56"/>
    <lineage>
        <taxon>Bacteria</taxon>
        <taxon>Pseudomonadati</taxon>
        <taxon>Myxococcota</taxon>
        <taxon>Polyangia</taxon>
        <taxon>Polyangiales</taxon>
        <taxon>Polyangiaceae</taxon>
        <taxon>Sorangium</taxon>
    </lineage>
</organism>
<reference evidence="3 4" key="1">
    <citation type="submission" date="2015-09" db="EMBL/GenBank/DDBJ databases">
        <title>Sorangium comparison.</title>
        <authorList>
            <person name="Zaburannyi N."/>
            <person name="Bunk B."/>
            <person name="Overmann J."/>
            <person name="Mueller R."/>
        </authorList>
    </citation>
    <scope>NUCLEOTIDE SEQUENCE [LARGE SCALE GENOMIC DNA]</scope>
    <source>
        <strain evidence="3 4">So ce26</strain>
    </source>
</reference>
<evidence type="ECO:0000256" key="2">
    <source>
        <dbReference type="SAM" id="SignalP"/>
    </source>
</evidence>
<protein>
    <recommendedName>
        <fullName evidence="5">Alginate export domain-containing protein</fullName>
    </recommendedName>
</protein>
<feature type="signal peptide" evidence="2">
    <location>
        <begin position="1"/>
        <end position="23"/>
    </location>
</feature>
<dbReference type="Proteomes" id="UP000238348">
    <property type="component" value="Chromosome"/>
</dbReference>
<dbReference type="EMBL" id="CP012673">
    <property type="protein sequence ID" value="AUX45881.1"/>
    <property type="molecule type" value="Genomic_DNA"/>
</dbReference>
<accession>A0A2L0F306</accession>
<evidence type="ECO:0000256" key="1">
    <source>
        <dbReference type="SAM" id="MobiDB-lite"/>
    </source>
</evidence>
<sequence>MRRLLAPLASLAFAVALPSPGAAQPAEGPGVEAGASAPPFEPSASAPPFEPSASAPSFADASPSPGVQQTAPPAVPAVPAAPAAAVEFERRFVIEAGRAPPRPPDPTRATFSVEGEYQLRYRAMTALRLEAPASDPGATTLGQHQFIAHWLRLTSRFHYKDKASVVAQLDLVRGLIAGDTTRHVDQVRDARAALSWAEVHPRYLYLEVPTAIGIVRLGQQGAHWGMGLVANDGERPSHFGDYTRGSLVERALLAATPMGRDGPLVLTVAGDLVLEDNAADLLGNDVEGQDAGAGDLAVQAVVSALWRARRGEVGIYGALRRQTRERRTPAGVVPFTEALTAGVIDVAGRFDAPVPGGGAHVYGEIEAAAVLGATTFAPSDAALPTVPRGGRGPATVRSVGGAATLGAVHVAVRGARPADRWGRVVTELEVGYASGDDDPGDGVARRFTFDPSHNVGLLLFDEVLAWKTARAATLTENERSGEVPAPGLRALPSKGGVFGAAYVNPRLVVRPARWLDLKAGAVIAHATADPIDPYRADDDGDLANYDGGDRRRRDLGVELDLGVDARIAMGRLLTIQLGTEAGAFFPGGAFNDAAGTALPDQFLLTLKLGLIH</sequence>
<dbReference type="AlphaFoldDB" id="A0A2L0F306"/>
<evidence type="ECO:0000313" key="4">
    <source>
        <dbReference type="Proteomes" id="UP000238348"/>
    </source>
</evidence>
<evidence type="ECO:0000313" key="3">
    <source>
        <dbReference type="EMBL" id="AUX45881.1"/>
    </source>
</evidence>
<gene>
    <name evidence="3" type="ORF">SOCE26_073770</name>
</gene>
<evidence type="ECO:0008006" key="5">
    <source>
        <dbReference type="Google" id="ProtNLM"/>
    </source>
</evidence>
<proteinExistence type="predicted"/>
<feature type="region of interest" description="Disordered" evidence="1">
    <location>
        <begin position="19"/>
        <end position="78"/>
    </location>
</feature>
<name>A0A2L0F306_SORCE</name>
<keyword evidence="2" id="KW-0732">Signal</keyword>
<feature type="chain" id="PRO_5014765906" description="Alginate export domain-containing protein" evidence="2">
    <location>
        <begin position="24"/>
        <end position="612"/>
    </location>
</feature>